<name>A0ABW4B1Y4_9GAMM</name>
<organism evidence="2 3">
    <name type="scientific">Rhodanobacter aciditrophus</name>
    <dbReference type="NCBI Taxonomy" id="1623218"/>
    <lineage>
        <taxon>Bacteria</taxon>
        <taxon>Pseudomonadati</taxon>
        <taxon>Pseudomonadota</taxon>
        <taxon>Gammaproteobacteria</taxon>
        <taxon>Lysobacterales</taxon>
        <taxon>Rhodanobacteraceae</taxon>
        <taxon>Rhodanobacter</taxon>
    </lineage>
</organism>
<accession>A0ABW4B1Y4</accession>
<feature type="signal peptide" evidence="1">
    <location>
        <begin position="1"/>
        <end position="23"/>
    </location>
</feature>
<proteinExistence type="predicted"/>
<dbReference type="EMBL" id="JBHTMN010000012">
    <property type="protein sequence ID" value="MFD1384067.1"/>
    <property type="molecule type" value="Genomic_DNA"/>
</dbReference>
<evidence type="ECO:0000256" key="1">
    <source>
        <dbReference type="SAM" id="SignalP"/>
    </source>
</evidence>
<dbReference type="Proteomes" id="UP001597059">
    <property type="component" value="Unassembled WGS sequence"/>
</dbReference>
<reference evidence="3" key="1">
    <citation type="journal article" date="2019" name="Int. J. Syst. Evol. Microbiol.">
        <title>The Global Catalogue of Microorganisms (GCM) 10K type strain sequencing project: providing services to taxonomists for standard genome sequencing and annotation.</title>
        <authorList>
            <consortium name="The Broad Institute Genomics Platform"/>
            <consortium name="The Broad Institute Genome Sequencing Center for Infectious Disease"/>
            <person name="Wu L."/>
            <person name="Ma J."/>
        </authorList>
    </citation>
    <scope>NUCLEOTIDE SEQUENCE [LARGE SCALE GENOMIC DNA]</scope>
    <source>
        <strain evidence="3">JCM 30774</strain>
    </source>
</reference>
<keyword evidence="1" id="KW-0732">Signal</keyword>
<evidence type="ECO:0000313" key="2">
    <source>
        <dbReference type="EMBL" id="MFD1384067.1"/>
    </source>
</evidence>
<gene>
    <name evidence="2" type="ORF">ACFQ45_11845</name>
</gene>
<feature type="chain" id="PRO_5045182645" evidence="1">
    <location>
        <begin position="24"/>
        <end position="97"/>
    </location>
</feature>
<comment type="caution">
    <text evidence="2">The sequence shown here is derived from an EMBL/GenBank/DDBJ whole genome shotgun (WGS) entry which is preliminary data.</text>
</comment>
<evidence type="ECO:0000313" key="3">
    <source>
        <dbReference type="Proteomes" id="UP001597059"/>
    </source>
</evidence>
<sequence length="97" mass="10438">MKIKALNVLLISAAVAIAIPVQADDAAESTKSAASSALDKTREVGRDVGEASANAWEKVKEVTGKAVDATRENVTKFREYSNEKVCEHSETLCKEDK</sequence>
<keyword evidence="3" id="KW-1185">Reference proteome</keyword>
<dbReference type="RefSeq" id="WP_377367933.1">
    <property type="nucleotide sequence ID" value="NZ_JBHTMN010000012.1"/>
</dbReference>
<protein>
    <submittedName>
        <fullName evidence="2">Uncharacterized protein</fullName>
    </submittedName>
</protein>